<sequence>MAGTTTYYHQFRADEDPNHSTKSSTPLATGRRRKGLGSFFPRTKKRKEGEGVMFLEESMPTMPKGKRKKASDEQTPSEEDAEASSILMLLANNAYRNRDESSDYAHDMYHHVEQEAQVAEALSAMQSTYSLALVSPPTPRPTGQQSMSINTLVGSETGHGLSPKPTLKQEKVQEMPDWSRKTGARHAYIAYSVWTNGTSSKTAISEHTYKPSVHHSPLDYFSTSTSRPSQSSSFHPSSNPYHTPSSTSLSGFANASSGPSFYATQPDYPPSQAYVATPPPSHLGIGREHGHKGGISAFESTAISNNTYSSSTSTPHPHLPPSSSVPHDQTRVTLPPLETLARHHPPYSSHDLHTPYESYQGPALAPLREPSPGYNSLPASHIPPTPSATPPGTKLPIPEKTSPDTSIVDQSPSVNAVA</sequence>
<dbReference type="Proteomes" id="UP000242875">
    <property type="component" value="Unassembled WGS sequence"/>
</dbReference>
<feature type="compositionally biased region" description="Polar residues" evidence="1">
    <location>
        <begin position="239"/>
        <end position="263"/>
    </location>
</feature>
<evidence type="ECO:0000313" key="3">
    <source>
        <dbReference type="Proteomes" id="UP000242875"/>
    </source>
</evidence>
<evidence type="ECO:0000313" key="2">
    <source>
        <dbReference type="EMBL" id="OZJ04823.1"/>
    </source>
</evidence>
<reference evidence="2 3" key="1">
    <citation type="journal article" date="2017" name="Mycologia">
        <title>Bifiguratus adelaidae, gen. et sp. nov., a new member of Mucoromycotina in endophytic and soil-dwelling habitats.</title>
        <authorList>
            <person name="Torres-Cruz T.J."/>
            <person name="Billingsley Tobias T.L."/>
            <person name="Almatruk M."/>
            <person name="Hesse C."/>
            <person name="Kuske C.R."/>
            <person name="Desiro A."/>
            <person name="Benucci G.M."/>
            <person name="Bonito G."/>
            <person name="Stajich J.E."/>
            <person name="Dunlap C."/>
            <person name="Arnold A.E."/>
            <person name="Porras-Alfaro A."/>
        </authorList>
    </citation>
    <scope>NUCLEOTIDE SEQUENCE [LARGE SCALE GENOMIC DNA]</scope>
    <source>
        <strain evidence="2 3">AZ0501</strain>
    </source>
</reference>
<feature type="region of interest" description="Disordered" evidence="1">
    <location>
        <begin position="306"/>
        <end position="418"/>
    </location>
</feature>
<feature type="region of interest" description="Disordered" evidence="1">
    <location>
        <begin position="220"/>
        <end position="293"/>
    </location>
</feature>
<feature type="compositionally biased region" description="Low complexity" evidence="1">
    <location>
        <begin position="306"/>
        <end position="324"/>
    </location>
</feature>
<keyword evidence="3" id="KW-1185">Reference proteome</keyword>
<proteinExistence type="predicted"/>
<dbReference type="EMBL" id="MVBO01000029">
    <property type="protein sequence ID" value="OZJ04823.1"/>
    <property type="molecule type" value="Genomic_DNA"/>
</dbReference>
<organism evidence="2 3">
    <name type="scientific">Bifiguratus adelaidae</name>
    <dbReference type="NCBI Taxonomy" id="1938954"/>
    <lineage>
        <taxon>Eukaryota</taxon>
        <taxon>Fungi</taxon>
        <taxon>Fungi incertae sedis</taxon>
        <taxon>Mucoromycota</taxon>
        <taxon>Mucoromycotina</taxon>
        <taxon>Endogonomycetes</taxon>
        <taxon>Endogonales</taxon>
        <taxon>Endogonales incertae sedis</taxon>
        <taxon>Bifiguratus</taxon>
    </lineage>
</organism>
<feature type="region of interest" description="Disordered" evidence="1">
    <location>
        <begin position="154"/>
        <end position="179"/>
    </location>
</feature>
<accession>A0A261Y2J4</accession>
<gene>
    <name evidence="2" type="ORF">BZG36_02342</name>
</gene>
<dbReference type="AlphaFoldDB" id="A0A261Y2J4"/>
<feature type="compositionally biased region" description="Basic and acidic residues" evidence="1">
    <location>
        <begin position="167"/>
        <end position="179"/>
    </location>
</feature>
<feature type="compositionally biased region" description="Polar residues" evidence="1">
    <location>
        <begin position="403"/>
        <end position="418"/>
    </location>
</feature>
<protein>
    <submittedName>
        <fullName evidence="2">Uncharacterized protein</fullName>
    </submittedName>
</protein>
<feature type="compositionally biased region" description="Low complexity" evidence="1">
    <location>
        <begin position="221"/>
        <end position="238"/>
    </location>
</feature>
<feature type="region of interest" description="Disordered" evidence="1">
    <location>
        <begin position="1"/>
        <end position="82"/>
    </location>
</feature>
<evidence type="ECO:0000256" key="1">
    <source>
        <dbReference type="SAM" id="MobiDB-lite"/>
    </source>
</evidence>
<comment type="caution">
    <text evidence="2">The sequence shown here is derived from an EMBL/GenBank/DDBJ whole genome shotgun (WGS) entry which is preliminary data.</text>
</comment>
<name>A0A261Y2J4_9FUNG</name>